<dbReference type="OrthoDB" id="9811314at2"/>
<reference evidence="2 3" key="1">
    <citation type="journal article" date="2011" name="J. Bacteriol.">
        <title>Genome sequence of 'Pedosphaera parvula' Ellin514, an aerobic Verrucomicrobial isolate from pasture soil.</title>
        <authorList>
            <person name="Kant R."/>
            <person name="van Passel M.W."/>
            <person name="Sangwan P."/>
            <person name="Palva A."/>
            <person name="Lucas S."/>
            <person name="Copeland A."/>
            <person name="Lapidus A."/>
            <person name="Glavina Del Rio T."/>
            <person name="Dalin E."/>
            <person name="Tice H."/>
            <person name="Bruce D."/>
            <person name="Goodwin L."/>
            <person name="Pitluck S."/>
            <person name="Chertkov O."/>
            <person name="Larimer F.W."/>
            <person name="Land M.L."/>
            <person name="Hauser L."/>
            <person name="Brettin T.S."/>
            <person name="Detter J.C."/>
            <person name="Han S."/>
            <person name="de Vos W.M."/>
            <person name="Janssen P.H."/>
            <person name="Smidt H."/>
        </authorList>
    </citation>
    <scope>NUCLEOTIDE SEQUENCE [LARGE SCALE GENOMIC DNA]</scope>
    <source>
        <strain evidence="2 3">Ellin514</strain>
    </source>
</reference>
<organism evidence="2 3">
    <name type="scientific">Pedosphaera parvula (strain Ellin514)</name>
    <dbReference type="NCBI Taxonomy" id="320771"/>
    <lineage>
        <taxon>Bacteria</taxon>
        <taxon>Pseudomonadati</taxon>
        <taxon>Verrucomicrobiota</taxon>
        <taxon>Pedosphaerae</taxon>
        <taxon>Pedosphaerales</taxon>
        <taxon>Pedosphaeraceae</taxon>
        <taxon>Pedosphaera</taxon>
    </lineage>
</organism>
<evidence type="ECO:0000313" key="3">
    <source>
        <dbReference type="Proteomes" id="UP000003688"/>
    </source>
</evidence>
<dbReference type="AlphaFoldDB" id="B9XB44"/>
<dbReference type="Pfam" id="PF16401">
    <property type="entry name" value="DUF5009"/>
    <property type="match status" value="1"/>
</dbReference>
<dbReference type="InterPro" id="IPR032176">
    <property type="entry name" value="DUF5009"/>
</dbReference>
<dbReference type="EMBL" id="ABOX02000003">
    <property type="protein sequence ID" value="EEF62729.1"/>
    <property type="molecule type" value="Genomic_DNA"/>
</dbReference>
<accession>B9XB44</accession>
<gene>
    <name evidence="2" type="ORF">Cflav_PD5364</name>
</gene>
<dbReference type="STRING" id="320771.Cflav_PD5364"/>
<sequence>MPDLVPSVPRPVVANEITTPKRTSQGRTYALEALRAFAILAMVLSGQLPFDQNSLPARMYHAQEPSLTHGVDLTLPVTTRVDLDFPFLLYSIGPAFPLALTQGTEQGISKVTCSILERGFLLGIFWTLCTNRSAWLEGITAEVEDCGNRGWIGKVSLHSRKPSHTGGIYDSGATRGNTCANAGNRVE</sequence>
<name>B9XB44_PEDPL</name>
<dbReference type="Proteomes" id="UP000003688">
    <property type="component" value="Unassembled WGS sequence"/>
</dbReference>
<evidence type="ECO:0000313" key="2">
    <source>
        <dbReference type="EMBL" id="EEF62729.1"/>
    </source>
</evidence>
<feature type="domain" description="DUF5009" evidence="1">
    <location>
        <begin position="28"/>
        <end position="136"/>
    </location>
</feature>
<keyword evidence="3" id="KW-1185">Reference proteome</keyword>
<proteinExistence type="predicted"/>
<protein>
    <recommendedName>
        <fullName evidence="1">DUF5009 domain-containing protein</fullName>
    </recommendedName>
</protein>
<evidence type="ECO:0000259" key="1">
    <source>
        <dbReference type="Pfam" id="PF16401"/>
    </source>
</evidence>
<comment type="caution">
    <text evidence="2">The sequence shown here is derived from an EMBL/GenBank/DDBJ whole genome shotgun (WGS) entry which is preliminary data.</text>
</comment>